<dbReference type="STRING" id="1182543.W9WM35"/>
<dbReference type="GeneID" id="19195372"/>
<evidence type="ECO:0000313" key="2">
    <source>
        <dbReference type="Proteomes" id="UP000019471"/>
    </source>
</evidence>
<dbReference type="InterPro" id="IPR046368">
    <property type="entry name" value="Tag1"/>
</dbReference>
<evidence type="ECO:0000313" key="1">
    <source>
        <dbReference type="EMBL" id="EXJ66065.1"/>
    </source>
</evidence>
<dbReference type="Proteomes" id="UP000019471">
    <property type="component" value="Unassembled WGS sequence"/>
</dbReference>
<sequence length="246" mass="26283">MAKDDINGTKVQIDQTVQIVNMSEFNKYTQTALLTKEYHVFLKGSGALHKRGLPSVTVDYDKIITLQGLNGLAGFNVTSFDIIDPPLPNGSNIPGTVSIPNPSFPTFELGKVNMNMSVAGASIGTCSVPNVLLQPGDNTFPMIGVANQSAIAGLVLGLFKPGIVPIDVVGTQVLYNEENIPWYEQALQGLMLRLDLDVTGALQEFAVSDARWGRMQQEVTLDAVADGPDAVVHFTQPRSALTAIGA</sequence>
<gene>
    <name evidence="1" type="ORF">A1O5_10679</name>
</gene>
<dbReference type="PANTHER" id="PTHR35895">
    <property type="entry name" value="CHROMOSOME 16, WHOLE GENOME SHOTGUN SEQUENCE"/>
    <property type="match status" value="1"/>
</dbReference>
<dbReference type="Pfam" id="PF12505">
    <property type="entry name" value="DUF3712"/>
    <property type="match status" value="1"/>
</dbReference>
<organism evidence="1 2">
    <name type="scientific">Cladophialophora psammophila CBS 110553</name>
    <dbReference type="NCBI Taxonomy" id="1182543"/>
    <lineage>
        <taxon>Eukaryota</taxon>
        <taxon>Fungi</taxon>
        <taxon>Dikarya</taxon>
        <taxon>Ascomycota</taxon>
        <taxon>Pezizomycotina</taxon>
        <taxon>Eurotiomycetes</taxon>
        <taxon>Chaetothyriomycetidae</taxon>
        <taxon>Chaetothyriales</taxon>
        <taxon>Herpotrichiellaceae</taxon>
        <taxon>Cladophialophora</taxon>
    </lineage>
</organism>
<protein>
    <submittedName>
        <fullName evidence="1">Uncharacterized protein</fullName>
    </submittedName>
</protein>
<dbReference type="RefSeq" id="XP_007749445.1">
    <property type="nucleotide sequence ID" value="XM_007751255.1"/>
</dbReference>
<dbReference type="OrthoDB" id="10039566at2759"/>
<proteinExistence type="predicted"/>
<keyword evidence="2" id="KW-1185">Reference proteome</keyword>
<dbReference type="PANTHER" id="PTHR35895:SF1">
    <property type="entry name" value="LIPID-BINDING SERUM GLYCOPROTEIN C-TERMINAL DOMAIN-CONTAINING PROTEIN"/>
    <property type="match status" value="1"/>
</dbReference>
<comment type="caution">
    <text evidence="1">The sequence shown here is derived from an EMBL/GenBank/DDBJ whole genome shotgun (WGS) entry which is preliminary data.</text>
</comment>
<dbReference type="eggNOG" id="ENOG502S22Q">
    <property type="taxonomic scope" value="Eukaryota"/>
</dbReference>
<dbReference type="InterPro" id="IPR022185">
    <property type="entry name" value="DUF3712"/>
</dbReference>
<accession>W9WM35</accession>
<reference evidence="1 2" key="1">
    <citation type="submission" date="2013-03" db="EMBL/GenBank/DDBJ databases">
        <title>The Genome Sequence of Cladophialophora psammophila CBS 110553.</title>
        <authorList>
            <consortium name="The Broad Institute Genomics Platform"/>
            <person name="Cuomo C."/>
            <person name="de Hoog S."/>
            <person name="Gorbushina A."/>
            <person name="Walker B."/>
            <person name="Young S.K."/>
            <person name="Zeng Q."/>
            <person name="Gargeya S."/>
            <person name="Fitzgerald M."/>
            <person name="Haas B."/>
            <person name="Abouelleil A."/>
            <person name="Allen A.W."/>
            <person name="Alvarado L."/>
            <person name="Arachchi H.M."/>
            <person name="Berlin A.M."/>
            <person name="Chapman S.B."/>
            <person name="Gainer-Dewar J."/>
            <person name="Goldberg J."/>
            <person name="Griggs A."/>
            <person name="Gujja S."/>
            <person name="Hansen M."/>
            <person name="Howarth C."/>
            <person name="Imamovic A."/>
            <person name="Ireland A."/>
            <person name="Larimer J."/>
            <person name="McCowan C."/>
            <person name="Murphy C."/>
            <person name="Pearson M."/>
            <person name="Poon T.W."/>
            <person name="Priest M."/>
            <person name="Roberts A."/>
            <person name="Saif S."/>
            <person name="Shea T."/>
            <person name="Sisk P."/>
            <person name="Sykes S."/>
            <person name="Wortman J."/>
            <person name="Nusbaum C."/>
            <person name="Birren B."/>
        </authorList>
    </citation>
    <scope>NUCLEOTIDE SEQUENCE [LARGE SCALE GENOMIC DNA]</scope>
    <source>
        <strain evidence="1 2">CBS 110553</strain>
    </source>
</reference>
<dbReference type="AlphaFoldDB" id="W9WM35"/>
<dbReference type="HOGENOM" id="CLU_1128962_0_0_1"/>
<dbReference type="GO" id="GO:0000329">
    <property type="term" value="C:fungal-type vacuole membrane"/>
    <property type="evidence" value="ECO:0007669"/>
    <property type="project" value="InterPro"/>
</dbReference>
<name>W9WM35_9EURO</name>
<dbReference type="EMBL" id="AMGX01000021">
    <property type="protein sequence ID" value="EXJ66065.1"/>
    <property type="molecule type" value="Genomic_DNA"/>
</dbReference>